<comment type="caution">
    <text evidence="1">The sequence shown here is derived from an EMBL/GenBank/DDBJ whole genome shotgun (WGS) entry which is preliminary data.</text>
</comment>
<accession>A1ZFI9</accession>
<proteinExistence type="predicted"/>
<keyword evidence="2" id="KW-1185">Reference proteome</keyword>
<gene>
    <name evidence="1" type="ORF">M23134_01087</name>
</gene>
<dbReference type="EMBL" id="AAWS01000005">
    <property type="protein sequence ID" value="EAY30763.1"/>
    <property type="molecule type" value="Genomic_DNA"/>
</dbReference>
<reference evidence="1 2" key="1">
    <citation type="submission" date="2007-01" db="EMBL/GenBank/DDBJ databases">
        <authorList>
            <person name="Haygood M."/>
            <person name="Podell S."/>
            <person name="Anderson C."/>
            <person name="Hopkinson B."/>
            <person name="Roe K."/>
            <person name="Barbeau K."/>
            <person name="Gaasterland T."/>
            <person name="Ferriera S."/>
            <person name="Johnson J."/>
            <person name="Kravitz S."/>
            <person name="Beeson K."/>
            <person name="Sutton G."/>
            <person name="Rogers Y.-H."/>
            <person name="Friedman R."/>
            <person name="Frazier M."/>
            <person name="Venter J.C."/>
        </authorList>
    </citation>
    <scope>NUCLEOTIDE SEQUENCE [LARGE SCALE GENOMIC DNA]</scope>
    <source>
        <strain evidence="1 2">ATCC 23134</strain>
    </source>
</reference>
<protein>
    <submittedName>
        <fullName evidence="1">Uncharacterized protein</fullName>
    </submittedName>
</protein>
<dbReference type="RefSeq" id="WP_002694465.1">
    <property type="nucleotide sequence ID" value="NZ_AAWS01000005.1"/>
</dbReference>
<dbReference type="Proteomes" id="UP000004095">
    <property type="component" value="Unassembled WGS sequence"/>
</dbReference>
<evidence type="ECO:0000313" key="2">
    <source>
        <dbReference type="Proteomes" id="UP000004095"/>
    </source>
</evidence>
<sequence>MVWIVVGSCILFGWWLIRQTRRQLFKSEGVTKNLLKHPAEFDKPEITYVQKLPKENPTEIQQNYKKKTK</sequence>
<name>A1ZFI9_MICM2</name>
<evidence type="ECO:0000313" key="1">
    <source>
        <dbReference type="EMBL" id="EAY30763.1"/>
    </source>
</evidence>
<dbReference type="AlphaFoldDB" id="A1ZFI9"/>
<organism evidence="1 2">
    <name type="scientific">Microscilla marina ATCC 23134</name>
    <dbReference type="NCBI Taxonomy" id="313606"/>
    <lineage>
        <taxon>Bacteria</taxon>
        <taxon>Pseudomonadati</taxon>
        <taxon>Bacteroidota</taxon>
        <taxon>Cytophagia</taxon>
        <taxon>Cytophagales</taxon>
        <taxon>Microscillaceae</taxon>
        <taxon>Microscilla</taxon>
    </lineage>
</organism>